<dbReference type="AlphaFoldDB" id="A0A8E0VG79"/>
<sequence>MWEAGDGDDYLLVPPLAPRPNPNPSPVPPPEPLTPLAKRPQGVTCNSRIYRRSQLMTSENHPSVSGSVHKLPIMSESSLAPVSRKDVRSVLIEKPRPPPRAPSTVISTLPPSMQSVYPSDRNTMGGCTLSIEAWYVISHMASQSNVVGSAQVCKLILLSVPHDTGAPVYVCFLLLTAMISSRPIRENRLGLYTF</sequence>
<evidence type="ECO:0000256" key="1">
    <source>
        <dbReference type="SAM" id="MobiDB-lite"/>
    </source>
</evidence>
<reference evidence="2" key="1">
    <citation type="submission" date="2019-05" db="EMBL/GenBank/DDBJ databases">
        <title>Annotation for the trematode Fasciolopsis buski.</title>
        <authorList>
            <person name="Choi Y.-J."/>
        </authorList>
    </citation>
    <scope>NUCLEOTIDE SEQUENCE</scope>
    <source>
        <strain evidence="2">HT</strain>
        <tissue evidence="2">Whole worm</tissue>
    </source>
</reference>
<name>A0A8E0VG79_9TREM</name>
<organism evidence="2 3">
    <name type="scientific">Fasciolopsis buskii</name>
    <dbReference type="NCBI Taxonomy" id="27845"/>
    <lineage>
        <taxon>Eukaryota</taxon>
        <taxon>Metazoa</taxon>
        <taxon>Spiralia</taxon>
        <taxon>Lophotrochozoa</taxon>
        <taxon>Platyhelminthes</taxon>
        <taxon>Trematoda</taxon>
        <taxon>Digenea</taxon>
        <taxon>Plagiorchiida</taxon>
        <taxon>Echinostomata</taxon>
        <taxon>Echinostomatoidea</taxon>
        <taxon>Fasciolidae</taxon>
        <taxon>Fasciolopsis</taxon>
    </lineage>
</organism>
<proteinExistence type="predicted"/>
<feature type="region of interest" description="Disordered" evidence="1">
    <location>
        <begin position="1"/>
        <end position="43"/>
    </location>
</feature>
<keyword evidence="3" id="KW-1185">Reference proteome</keyword>
<comment type="caution">
    <text evidence="2">The sequence shown here is derived from an EMBL/GenBank/DDBJ whole genome shotgun (WGS) entry which is preliminary data.</text>
</comment>
<evidence type="ECO:0000313" key="3">
    <source>
        <dbReference type="Proteomes" id="UP000728185"/>
    </source>
</evidence>
<gene>
    <name evidence="2" type="ORF">FBUS_08355</name>
</gene>
<protein>
    <submittedName>
        <fullName evidence="2">Uncharacterized protein</fullName>
    </submittedName>
</protein>
<accession>A0A8E0VG79</accession>
<feature type="compositionally biased region" description="Pro residues" evidence="1">
    <location>
        <begin position="15"/>
        <end position="33"/>
    </location>
</feature>
<dbReference type="EMBL" id="LUCM01006050">
    <property type="protein sequence ID" value="KAA0191901.1"/>
    <property type="molecule type" value="Genomic_DNA"/>
</dbReference>
<dbReference type="OrthoDB" id="10668072at2759"/>
<evidence type="ECO:0000313" key="2">
    <source>
        <dbReference type="EMBL" id="KAA0191901.1"/>
    </source>
</evidence>
<dbReference type="Proteomes" id="UP000728185">
    <property type="component" value="Unassembled WGS sequence"/>
</dbReference>